<dbReference type="RefSeq" id="XP_040722386.1">
    <property type="nucleotide sequence ID" value="XM_040870745.1"/>
</dbReference>
<dbReference type="Gene3D" id="3.40.50.1010">
    <property type="entry name" value="5'-nuclease"/>
    <property type="match status" value="1"/>
</dbReference>
<comment type="caution">
    <text evidence="3">The sequence shown here is derived from an EMBL/GenBank/DDBJ whole genome shotgun (WGS) entry which is preliminary data.</text>
</comment>
<dbReference type="PANTHER" id="PTHR15665">
    <property type="entry name" value="ASTEROID PROTEIN"/>
    <property type="match status" value="1"/>
</dbReference>
<dbReference type="Proteomes" id="UP000193685">
    <property type="component" value="Unassembled WGS sequence"/>
</dbReference>
<organism evidence="3 4">
    <name type="scientific">Protomyces lactucae-debilis</name>
    <dbReference type="NCBI Taxonomy" id="2754530"/>
    <lineage>
        <taxon>Eukaryota</taxon>
        <taxon>Fungi</taxon>
        <taxon>Dikarya</taxon>
        <taxon>Ascomycota</taxon>
        <taxon>Taphrinomycotina</taxon>
        <taxon>Taphrinomycetes</taxon>
        <taxon>Taphrinales</taxon>
        <taxon>Protomycetaceae</taxon>
        <taxon>Protomyces</taxon>
    </lineage>
</organism>
<dbReference type="GeneID" id="63787344"/>
<protein>
    <recommendedName>
        <fullName evidence="2">Asteroid domain-containing protein</fullName>
    </recommendedName>
</protein>
<dbReference type="Pfam" id="PF12813">
    <property type="entry name" value="XPG_I_2"/>
    <property type="match status" value="1"/>
</dbReference>
<reference evidence="3 4" key="1">
    <citation type="submission" date="2016-07" db="EMBL/GenBank/DDBJ databases">
        <title>Pervasive Adenine N6-methylation of Active Genes in Fungi.</title>
        <authorList>
            <consortium name="DOE Joint Genome Institute"/>
            <person name="Mondo S.J."/>
            <person name="Dannebaum R.O."/>
            <person name="Kuo R.C."/>
            <person name="Labutti K."/>
            <person name="Haridas S."/>
            <person name="Kuo A."/>
            <person name="Salamov A."/>
            <person name="Ahrendt S.R."/>
            <person name="Lipzen A."/>
            <person name="Sullivan W."/>
            <person name="Andreopoulos W.B."/>
            <person name="Clum A."/>
            <person name="Lindquist E."/>
            <person name="Daum C."/>
            <person name="Ramamoorthy G.K."/>
            <person name="Gryganskyi A."/>
            <person name="Culley D."/>
            <person name="Magnuson J.K."/>
            <person name="James T.Y."/>
            <person name="O'Malley M.A."/>
            <person name="Stajich J.E."/>
            <person name="Spatafora J.W."/>
            <person name="Visel A."/>
            <person name="Grigoriev I.V."/>
        </authorList>
    </citation>
    <scope>NUCLEOTIDE SEQUENCE [LARGE SCALE GENOMIC DNA]</scope>
    <source>
        <strain evidence="3 4">12-1054</strain>
    </source>
</reference>
<dbReference type="SUPFAM" id="SSF88723">
    <property type="entry name" value="PIN domain-like"/>
    <property type="match status" value="1"/>
</dbReference>
<comment type="similarity">
    <text evidence="1">Belongs to the asteroid family.</text>
</comment>
<feature type="domain" description="Asteroid" evidence="2">
    <location>
        <begin position="128"/>
        <end position="347"/>
    </location>
</feature>
<evidence type="ECO:0000256" key="1">
    <source>
        <dbReference type="ARBA" id="ARBA00007398"/>
    </source>
</evidence>
<sequence length="372" mass="40935">MGIQGLQSFLESYGQELLLPKDDTQAWLVIDGNALAHHLYKEANILEGHYRSYAKAILAFMDKIKLAGVEVLQICFDGNLPPHKTPIRQERVRRSMKLTARNVGALDAWVPVPGFVSFICQQVLSDAGYPVTTSPEEADLTCARTAGAFARRAGPSKQVFILSQDSDMHLFDLGPAAAYMPLSTVTFADDKISGHAFFYAQTSASLGVDLLQLGTMMGTEGSASKHASARLCISKLQAGHLRQHVIQEEILRSAALFDWIASPVSSTLDVYAQKNKSSGILMELLSTGNLYLPLLLENVKRESIWRCSREIRAQAYHHIQDLLPPRVHQNERGVTEWLRVGSDLVSEFVAATATPTIDIPEAGLSDEAIYLK</sequence>
<dbReference type="OrthoDB" id="5297549at2759"/>
<evidence type="ECO:0000313" key="3">
    <source>
        <dbReference type="EMBL" id="ORY75738.1"/>
    </source>
</evidence>
<dbReference type="InterPro" id="IPR039436">
    <property type="entry name" value="Asteroid_dom"/>
</dbReference>
<dbReference type="AlphaFoldDB" id="A0A1Y2EW04"/>
<dbReference type="STRING" id="56484.A0A1Y2EW04"/>
<keyword evidence="4" id="KW-1185">Reference proteome</keyword>
<name>A0A1Y2EW04_PROLT</name>
<evidence type="ECO:0000259" key="2">
    <source>
        <dbReference type="Pfam" id="PF12813"/>
    </source>
</evidence>
<accession>A0A1Y2EW04</accession>
<dbReference type="PANTHER" id="PTHR15665:SF1">
    <property type="entry name" value="PROTEIN ASTEROID HOMOLOG 1"/>
    <property type="match status" value="1"/>
</dbReference>
<gene>
    <name evidence="3" type="ORF">BCR37DRAFT_389567</name>
</gene>
<dbReference type="EMBL" id="MCFI01000025">
    <property type="protein sequence ID" value="ORY75738.1"/>
    <property type="molecule type" value="Genomic_DNA"/>
</dbReference>
<dbReference type="InterPro" id="IPR029060">
    <property type="entry name" value="PIN-like_dom_sf"/>
</dbReference>
<evidence type="ECO:0000313" key="4">
    <source>
        <dbReference type="Proteomes" id="UP000193685"/>
    </source>
</evidence>
<proteinExistence type="inferred from homology"/>
<dbReference type="InterPro" id="IPR026832">
    <property type="entry name" value="Asteroid"/>
</dbReference>